<comment type="caution">
    <text evidence="2">The sequence shown here is derived from an EMBL/GenBank/DDBJ whole genome shotgun (WGS) entry which is preliminary data.</text>
</comment>
<evidence type="ECO:0000256" key="1">
    <source>
        <dbReference type="SAM" id="MobiDB-lite"/>
    </source>
</evidence>
<dbReference type="RefSeq" id="XP_029232333.1">
    <property type="nucleotide sequence ID" value="XM_029367565.1"/>
</dbReference>
<dbReference type="GeneID" id="40314236"/>
<feature type="region of interest" description="Disordered" evidence="1">
    <location>
        <begin position="1"/>
        <end position="21"/>
    </location>
</feature>
<protein>
    <submittedName>
        <fullName evidence="2">Uncharacterized protein</fullName>
    </submittedName>
</protein>
<feature type="compositionally biased region" description="Acidic residues" evidence="1">
    <location>
        <begin position="755"/>
        <end position="765"/>
    </location>
</feature>
<keyword evidence="3" id="KW-1185">Reference proteome</keyword>
<evidence type="ECO:0000313" key="2">
    <source>
        <dbReference type="EMBL" id="RNF27127.1"/>
    </source>
</evidence>
<feature type="region of interest" description="Disordered" evidence="1">
    <location>
        <begin position="753"/>
        <end position="783"/>
    </location>
</feature>
<feature type="region of interest" description="Disordered" evidence="1">
    <location>
        <begin position="356"/>
        <end position="377"/>
    </location>
</feature>
<dbReference type="Proteomes" id="UP000284403">
    <property type="component" value="Unassembled WGS sequence"/>
</dbReference>
<proteinExistence type="predicted"/>
<accession>A0A422QAZ7</accession>
<organism evidence="2 3">
    <name type="scientific">Trypanosoma conorhini</name>
    <dbReference type="NCBI Taxonomy" id="83891"/>
    <lineage>
        <taxon>Eukaryota</taxon>
        <taxon>Discoba</taxon>
        <taxon>Euglenozoa</taxon>
        <taxon>Kinetoplastea</taxon>
        <taxon>Metakinetoplastina</taxon>
        <taxon>Trypanosomatida</taxon>
        <taxon>Trypanosomatidae</taxon>
        <taxon>Trypanosoma</taxon>
    </lineage>
</organism>
<reference evidence="2 3" key="1">
    <citation type="journal article" date="2018" name="BMC Genomics">
        <title>Genomic comparison of Trypanosoma conorhini and Trypanosoma rangeli to Trypanosoma cruzi strains of high and low virulence.</title>
        <authorList>
            <person name="Bradwell K.R."/>
            <person name="Koparde V.N."/>
            <person name="Matveyev A.V."/>
            <person name="Serrano M.G."/>
            <person name="Alves J.M."/>
            <person name="Parikh H."/>
            <person name="Huang B."/>
            <person name="Lee V."/>
            <person name="Espinosa-Alvarez O."/>
            <person name="Ortiz P.A."/>
            <person name="Costa-Martins A.G."/>
            <person name="Teixeira M.M."/>
            <person name="Buck G.A."/>
        </authorList>
    </citation>
    <scope>NUCLEOTIDE SEQUENCE [LARGE SCALE GENOMIC DNA]</scope>
    <source>
        <strain evidence="2 3">025E</strain>
    </source>
</reference>
<gene>
    <name evidence="2" type="ORF">Tco025E_00625</name>
</gene>
<dbReference type="OrthoDB" id="247711at2759"/>
<sequence>MTHVGPEDAETSAAAPTPQRRMRVFSPAGSLEALARALQEGAERLHLGPHGLCAASVSVEGELRLFRPRAGDVLRATAGLEAWWVLWRAFLADSPSNTTRASPRADNERTPRLLDGQGRLLITSAALLRQLLSPAAQYPVICSPSSLRNRLRLVRVLRELTTPGALRDVPVLGDDDGSDVEQRGGSDVIGRLVRASLRGLQPYVYGAAAASKTAPRHVVEGCIHFTMCTEVEGDVLTALRQLLVRLLWTPVFPSGQVTPASIVARARDVLLRPAAYIVPCQGDSVLSSCVLPFGAFLLPTVSPEIYPHHGTATPFFALERRADVDDDNDNDKQHSRVMLLRIDDLGGLLDFAHSNKKEVADSESSHDTSEGSNDGRRVVERHWTTAEQEKAQLEAARMLYEWARKHGVAAILTPSHAPPVIKTYGLRYDATANTSEAAQRSRPIFMVDEVNEVVFDALLRRLQYWRRCKPKKSDGVAETPVWCPTAALLRRGGLVLPGQLEDALVPVRRLVYGPLREVCSSAAVREPALSGGHGVRVVLLELDESAPLEEGRGGPERILGLSSILLVGPTASQRRVYMNLLLKCLANVRAAMDASPSGAGVAPECGLGYVRAGGALPIALARQLRLSAEALTRPAEAARGAAEERARRWATANAPAVAAVLRMLAEAALEGPRRLAAHLTAQHRPLRHAWLRLESDAVGQSKSRAANAITAARDPPLHVCIREDVAFYRRSHAPPSGGAGATDKATNYFCCSDTESGDSDSDSDGEGTGTGQQERVRGPPPLSFVEPIAATAVVLRGAITLLRLTLMSDFGAPEDVSL</sequence>
<dbReference type="AlphaFoldDB" id="A0A422QAZ7"/>
<dbReference type="EMBL" id="MKKU01000015">
    <property type="protein sequence ID" value="RNF27127.1"/>
    <property type="molecule type" value="Genomic_DNA"/>
</dbReference>
<evidence type="ECO:0000313" key="3">
    <source>
        <dbReference type="Proteomes" id="UP000284403"/>
    </source>
</evidence>
<name>A0A422QAZ7_9TRYP</name>